<accession>A0AAD8E1Y4</accession>
<dbReference type="InterPro" id="IPR016346">
    <property type="entry name" value="G-protein_beta_1-5"/>
</dbReference>
<dbReference type="InterPro" id="IPR001680">
    <property type="entry name" value="WD40_rpt"/>
</dbReference>
<dbReference type="InterPro" id="IPR036322">
    <property type="entry name" value="WD40_repeat_dom_sf"/>
</dbReference>
<gene>
    <name evidence="2" type="ORF">L9F63_008661</name>
</gene>
<dbReference type="PROSITE" id="PS50082">
    <property type="entry name" value="WD_REPEATS_2"/>
    <property type="match status" value="2"/>
</dbReference>
<dbReference type="PANTHER" id="PTHR19850">
    <property type="entry name" value="GUANINE NUCLEOTIDE-BINDING PROTEIN BETA G PROTEIN BETA"/>
    <property type="match status" value="1"/>
</dbReference>
<dbReference type="GO" id="GO:0007165">
    <property type="term" value="P:signal transduction"/>
    <property type="evidence" value="ECO:0007669"/>
    <property type="project" value="InterPro"/>
</dbReference>
<dbReference type="PROSITE" id="PS50294">
    <property type="entry name" value="WD_REPEATS_REGION"/>
    <property type="match status" value="1"/>
</dbReference>
<reference evidence="2" key="2">
    <citation type="submission" date="2023-05" db="EMBL/GenBank/DDBJ databases">
        <authorList>
            <person name="Fouks B."/>
        </authorList>
    </citation>
    <scope>NUCLEOTIDE SEQUENCE</scope>
    <source>
        <strain evidence="2">Stay&amp;Tobe</strain>
        <tissue evidence="2">Testes</tissue>
    </source>
</reference>
<sequence length="89" mass="9791">MYDIRSDQNIATYQPPNNTSGFTSCGLSLSGRYLLCGSDDSSVHIWDTMKNQHNGCLAGHENRITSLSVAGNGMAVITCSWDQHVRVWV</sequence>
<keyword evidence="3" id="KW-1185">Reference proteome</keyword>
<keyword evidence="1" id="KW-0853">WD repeat</keyword>
<dbReference type="InterPro" id="IPR015943">
    <property type="entry name" value="WD40/YVTN_repeat-like_dom_sf"/>
</dbReference>
<protein>
    <submittedName>
        <fullName evidence="2">Uncharacterized protein</fullName>
    </submittedName>
</protein>
<dbReference type="AlphaFoldDB" id="A0AAD8E1Y4"/>
<feature type="repeat" description="WD" evidence="1">
    <location>
        <begin position="57"/>
        <end position="89"/>
    </location>
</feature>
<proteinExistence type="predicted"/>
<dbReference type="SMART" id="SM00320">
    <property type="entry name" value="WD40"/>
    <property type="match status" value="2"/>
</dbReference>
<organism evidence="2 3">
    <name type="scientific">Diploptera punctata</name>
    <name type="common">Pacific beetle cockroach</name>
    <dbReference type="NCBI Taxonomy" id="6984"/>
    <lineage>
        <taxon>Eukaryota</taxon>
        <taxon>Metazoa</taxon>
        <taxon>Ecdysozoa</taxon>
        <taxon>Arthropoda</taxon>
        <taxon>Hexapoda</taxon>
        <taxon>Insecta</taxon>
        <taxon>Pterygota</taxon>
        <taxon>Neoptera</taxon>
        <taxon>Polyneoptera</taxon>
        <taxon>Dictyoptera</taxon>
        <taxon>Blattodea</taxon>
        <taxon>Blaberoidea</taxon>
        <taxon>Blaberidae</taxon>
        <taxon>Diplopterinae</taxon>
        <taxon>Diploptera</taxon>
    </lineage>
</organism>
<dbReference type="Gene3D" id="2.130.10.10">
    <property type="entry name" value="YVTN repeat-like/Quinoprotein amine dehydrogenase"/>
    <property type="match status" value="1"/>
</dbReference>
<comment type="caution">
    <text evidence="2">The sequence shown here is derived from an EMBL/GenBank/DDBJ whole genome shotgun (WGS) entry which is preliminary data.</text>
</comment>
<reference evidence="2" key="1">
    <citation type="journal article" date="2023" name="IScience">
        <title>Live-bearing cockroach genome reveals convergent evolutionary mechanisms linked to viviparity in insects and beyond.</title>
        <authorList>
            <person name="Fouks B."/>
            <person name="Harrison M.C."/>
            <person name="Mikhailova A.A."/>
            <person name="Marchal E."/>
            <person name="English S."/>
            <person name="Carruthers M."/>
            <person name="Jennings E.C."/>
            <person name="Chiamaka E.L."/>
            <person name="Frigard R.A."/>
            <person name="Pippel M."/>
            <person name="Attardo G.M."/>
            <person name="Benoit J.B."/>
            <person name="Bornberg-Bauer E."/>
            <person name="Tobe S.S."/>
        </authorList>
    </citation>
    <scope>NUCLEOTIDE SEQUENCE</scope>
    <source>
        <strain evidence="2">Stay&amp;Tobe</strain>
    </source>
</reference>
<dbReference type="Proteomes" id="UP001233999">
    <property type="component" value="Unassembled WGS sequence"/>
</dbReference>
<evidence type="ECO:0000313" key="2">
    <source>
        <dbReference type="EMBL" id="KAJ9573971.1"/>
    </source>
</evidence>
<dbReference type="SUPFAM" id="SSF50978">
    <property type="entry name" value="WD40 repeat-like"/>
    <property type="match status" value="1"/>
</dbReference>
<evidence type="ECO:0000256" key="1">
    <source>
        <dbReference type="PROSITE-ProRule" id="PRU00221"/>
    </source>
</evidence>
<dbReference type="EMBL" id="JASPKZ010010663">
    <property type="protein sequence ID" value="KAJ9573971.1"/>
    <property type="molecule type" value="Genomic_DNA"/>
</dbReference>
<name>A0AAD8E1Y4_DIPPU</name>
<feature type="repeat" description="WD" evidence="1">
    <location>
        <begin position="30"/>
        <end position="47"/>
    </location>
</feature>
<dbReference type="PROSITE" id="PS51257">
    <property type="entry name" value="PROKAR_LIPOPROTEIN"/>
    <property type="match status" value="1"/>
</dbReference>
<dbReference type="Pfam" id="PF00400">
    <property type="entry name" value="WD40"/>
    <property type="match status" value="2"/>
</dbReference>
<evidence type="ECO:0000313" key="3">
    <source>
        <dbReference type="Proteomes" id="UP001233999"/>
    </source>
</evidence>